<dbReference type="Pfam" id="PF01535">
    <property type="entry name" value="PPR"/>
    <property type="match status" value="6"/>
</dbReference>
<dbReference type="Pfam" id="PF20431">
    <property type="entry name" value="E_motif"/>
    <property type="match status" value="1"/>
</dbReference>
<feature type="repeat" description="PPR" evidence="3">
    <location>
        <begin position="449"/>
        <end position="483"/>
    </location>
</feature>
<dbReference type="NCBIfam" id="TIGR00756">
    <property type="entry name" value="PPR"/>
    <property type="match status" value="4"/>
</dbReference>
<dbReference type="InterPro" id="IPR011990">
    <property type="entry name" value="TPR-like_helical_dom_sf"/>
</dbReference>
<dbReference type="Gramene" id="Kaladp0481s0004.1.v1.1">
    <property type="protein sequence ID" value="Kaladp0481s0004.1.v1.1"/>
    <property type="gene ID" value="Kaladp0481s0004.v1.1"/>
</dbReference>
<dbReference type="Gramene" id="Kaladp0481s0004.2.v1.1">
    <property type="protein sequence ID" value="Kaladp0481s0004.2.v1.1"/>
    <property type="gene ID" value="Kaladp0481s0004.v1.1"/>
</dbReference>
<feature type="repeat" description="PPR" evidence="3">
    <location>
        <begin position="378"/>
        <end position="412"/>
    </location>
</feature>
<proteinExistence type="inferred from homology"/>
<dbReference type="GO" id="GO:0008270">
    <property type="term" value="F:zinc ion binding"/>
    <property type="evidence" value="ECO:0007669"/>
    <property type="project" value="InterPro"/>
</dbReference>
<evidence type="ECO:0000256" key="1">
    <source>
        <dbReference type="ARBA" id="ARBA00006643"/>
    </source>
</evidence>
<dbReference type="OMA" id="VYCKSSE"/>
<dbReference type="SUPFAM" id="SSF48452">
    <property type="entry name" value="TPR-like"/>
    <property type="match status" value="1"/>
</dbReference>
<protein>
    <recommendedName>
        <fullName evidence="4">DYW domain-containing protein</fullName>
    </recommendedName>
</protein>
<feature type="domain" description="DYW" evidence="4">
    <location>
        <begin position="593"/>
        <end position="685"/>
    </location>
</feature>
<dbReference type="GO" id="GO:0009451">
    <property type="term" value="P:RNA modification"/>
    <property type="evidence" value="ECO:0007669"/>
    <property type="project" value="InterPro"/>
</dbReference>
<dbReference type="InterPro" id="IPR002885">
    <property type="entry name" value="PPR_rpt"/>
</dbReference>
<feature type="repeat" description="PPR" evidence="3">
    <location>
        <begin position="141"/>
        <end position="175"/>
    </location>
</feature>
<dbReference type="GO" id="GO:0003723">
    <property type="term" value="F:RNA binding"/>
    <property type="evidence" value="ECO:0007669"/>
    <property type="project" value="InterPro"/>
</dbReference>
<dbReference type="InterPro" id="IPR046960">
    <property type="entry name" value="PPR_At4g14850-like_plant"/>
</dbReference>
<evidence type="ECO:0000256" key="3">
    <source>
        <dbReference type="PROSITE-ProRule" id="PRU00708"/>
    </source>
</evidence>
<dbReference type="EnsemblPlants" id="Kaladp0481s0004.2.v1.1">
    <property type="protein sequence ID" value="Kaladp0481s0004.2.v1.1"/>
    <property type="gene ID" value="Kaladp0481s0004.v1.1"/>
</dbReference>
<accession>A0A7N0VCF5</accession>
<dbReference type="EnsemblPlants" id="Kaladp0481s0004.3.v1.1">
    <property type="protein sequence ID" value="Kaladp0481s0004.3.v1.1"/>
    <property type="gene ID" value="Kaladp0481s0004.v1.1"/>
</dbReference>
<dbReference type="FunFam" id="1.25.40.10:FF:000566">
    <property type="entry name" value="Pentatricopeptide repeat-containing protein"/>
    <property type="match status" value="1"/>
</dbReference>
<dbReference type="InterPro" id="IPR046848">
    <property type="entry name" value="E_motif"/>
</dbReference>
<dbReference type="InterPro" id="IPR032867">
    <property type="entry name" value="DYW_dom"/>
</dbReference>
<dbReference type="EnsemblPlants" id="Kaladp0481s0004.1.v1.1">
    <property type="protein sequence ID" value="Kaladp0481s0004.1.v1.1"/>
    <property type="gene ID" value="Kaladp0481s0004.v1.1"/>
</dbReference>
<evidence type="ECO:0000313" key="6">
    <source>
        <dbReference type="Proteomes" id="UP000594263"/>
    </source>
</evidence>
<dbReference type="PROSITE" id="PS51375">
    <property type="entry name" value="PPR"/>
    <property type="match status" value="7"/>
</dbReference>
<dbReference type="Proteomes" id="UP000594263">
    <property type="component" value="Unplaced"/>
</dbReference>
<dbReference type="PANTHER" id="PTHR47926">
    <property type="entry name" value="PENTATRICOPEPTIDE REPEAT-CONTAINING PROTEIN"/>
    <property type="match status" value="1"/>
</dbReference>
<sequence length="685" mass="76296">MHASCLIKFPPPILSPGLHSFLGILMLEISSPQGSTLAAVALIAAEDHNMCQQMHAAVVKSGAANVTSVSNALISVYVKCASSSLGMMPHSSSFLMCEARKLFDEMGERDELTWTTMIAGFVRNDDLISAQEFLDQMDDSLTVAWNALISGYVQHGSFYKALEMFRNMQALGMELDEFTYTGVLSACTNAGLLRHGTQVHAHILRTKMKPAPDFMLSVNNALLTFYWRAGKADQAQHLFESMPKRDLVSWNAVLSEYVKSGRINEAKKYFLMMPQKCVLSWTVMISGLAQNGYGEEGLKLFHQMKVEGYEPCDYAFAGAIISCSALGALKHGQQLHSQLVRLGFDGSLSVGNSLITMYARCGVVEAAKCLFLTMSSLDSVSWNAMIAALGQHGKGTDAIEMYEEMLREQIVPDRITFLTVLSACSHKGLVDEGQRYFDSMSASFGMIPGEDHYARMIDLLCRAGKFSEANRLIESMPIKPGIPIWEAMLAGCRVHGNMDLGIQAAERLFELRPEHDGTYILLSNMYATVGRWDDMAKVRNFMRERGVKKEPGCSWIEVDHMVHAFLVGDTKHPEITAVYEYLQELGPEIIKLGYVPDTQLVLHKIDTDQKEQVLSTHSEKLTVAFGLLKLPPSAPIRIFKNLRICGDCHKWMKLVSQFVKREIIVRDGRRFHHFTDGACSCGGYW</sequence>
<evidence type="ECO:0000313" key="5">
    <source>
        <dbReference type="EnsemblPlants" id="Kaladp0481s0004.1.v1.1"/>
    </source>
</evidence>
<organism evidence="5 6">
    <name type="scientific">Kalanchoe fedtschenkoi</name>
    <name type="common">Lavender scallops</name>
    <name type="synonym">South American air plant</name>
    <dbReference type="NCBI Taxonomy" id="63787"/>
    <lineage>
        <taxon>Eukaryota</taxon>
        <taxon>Viridiplantae</taxon>
        <taxon>Streptophyta</taxon>
        <taxon>Embryophyta</taxon>
        <taxon>Tracheophyta</taxon>
        <taxon>Spermatophyta</taxon>
        <taxon>Magnoliopsida</taxon>
        <taxon>eudicotyledons</taxon>
        <taxon>Gunneridae</taxon>
        <taxon>Pentapetalae</taxon>
        <taxon>Saxifragales</taxon>
        <taxon>Crassulaceae</taxon>
        <taxon>Kalanchoe</taxon>
    </lineage>
</organism>
<feature type="repeat" description="PPR" evidence="3">
    <location>
        <begin position="277"/>
        <end position="311"/>
    </location>
</feature>
<feature type="repeat" description="PPR" evidence="3">
    <location>
        <begin position="246"/>
        <end position="276"/>
    </location>
</feature>
<evidence type="ECO:0000259" key="4">
    <source>
        <dbReference type="Pfam" id="PF14432"/>
    </source>
</evidence>
<dbReference type="Gramene" id="Kaladp0481s0004.3.v1.1">
    <property type="protein sequence ID" value="Kaladp0481s0004.3.v1.1"/>
    <property type="gene ID" value="Kaladp0481s0004.v1.1"/>
</dbReference>
<dbReference type="Gene3D" id="1.25.40.10">
    <property type="entry name" value="Tetratricopeptide repeat domain"/>
    <property type="match status" value="3"/>
</dbReference>
<feature type="repeat" description="PPR" evidence="3">
    <location>
        <begin position="110"/>
        <end position="140"/>
    </location>
</feature>
<keyword evidence="6" id="KW-1185">Reference proteome</keyword>
<comment type="similarity">
    <text evidence="1">Belongs to the PPR family. PCMP-H subfamily.</text>
</comment>
<evidence type="ECO:0000256" key="2">
    <source>
        <dbReference type="ARBA" id="ARBA00022737"/>
    </source>
</evidence>
<name>A0A7N0VCF5_KALFE</name>
<reference evidence="5" key="1">
    <citation type="submission" date="2021-01" db="UniProtKB">
        <authorList>
            <consortium name="EnsemblPlants"/>
        </authorList>
    </citation>
    <scope>IDENTIFICATION</scope>
</reference>
<dbReference type="Pfam" id="PF13041">
    <property type="entry name" value="PPR_2"/>
    <property type="match status" value="2"/>
</dbReference>
<dbReference type="FunFam" id="1.25.40.10:FF:000677">
    <property type="entry name" value="Pentatricopeptide repeat-containing protein"/>
    <property type="match status" value="1"/>
</dbReference>
<dbReference type="Pfam" id="PF14432">
    <property type="entry name" value="DYW_deaminase"/>
    <property type="match status" value="1"/>
</dbReference>
<feature type="repeat" description="PPR" evidence="3">
    <location>
        <begin position="176"/>
        <end position="210"/>
    </location>
</feature>
<dbReference type="AlphaFoldDB" id="A0A7N0VCF5"/>
<keyword evidence="2" id="KW-0677">Repeat</keyword>
<dbReference type="PANTHER" id="PTHR47926:SF541">
    <property type="entry name" value="DYW DOMAIN-CONTAINING PROTEIN"/>
    <property type="match status" value="1"/>
</dbReference>